<organism evidence="1 2">
    <name type="scientific">Rhynchophorus ferrugineus</name>
    <name type="common">Red palm weevil</name>
    <name type="synonym">Curculio ferrugineus</name>
    <dbReference type="NCBI Taxonomy" id="354439"/>
    <lineage>
        <taxon>Eukaryota</taxon>
        <taxon>Metazoa</taxon>
        <taxon>Ecdysozoa</taxon>
        <taxon>Arthropoda</taxon>
        <taxon>Hexapoda</taxon>
        <taxon>Insecta</taxon>
        <taxon>Pterygota</taxon>
        <taxon>Neoptera</taxon>
        <taxon>Endopterygota</taxon>
        <taxon>Coleoptera</taxon>
        <taxon>Polyphaga</taxon>
        <taxon>Cucujiformia</taxon>
        <taxon>Curculionidae</taxon>
        <taxon>Dryophthorinae</taxon>
        <taxon>Rhynchophorus</taxon>
    </lineage>
</organism>
<keyword evidence="2" id="KW-1185">Reference proteome</keyword>
<name>A0A834J2B5_RHYFE</name>
<accession>A0A834J2B5</accession>
<protein>
    <submittedName>
        <fullName evidence="1">Uncharacterized protein</fullName>
    </submittedName>
</protein>
<gene>
    <name evidence="1" type="ORF">GWI33_007755</name>
</gene>
<evidence type="ECO:0000313" key="1">
    <source>
        <dbReference type="EMBL" id="KAF7286107.1"/>
    </source>
</evidence>
<reference evidence="1" key="1">
    <citation type="submission" date="2020-08" db="EMBL/GenBank/DDBJ databases">
        <title>Genome sequencing and assembly of the red palm weevil Rhynchophorus ferrugineus.</title>
        <authorList>
            <person name="Dias G.B."/>
            <person name="Bergman C.M."/>
            <person name="Manee M."/>
        </authorList>
    </citation>
    <scope>NUCLEOTIDE SEQUENCE</scope>
    <source>
        <strain evidence="1">AA-2017</strain>
        <tissue evidence="1">Whole larva</tissue>
    </source>
</reference>
<dbReference type="EMBL" id="JAACXV010000037">
    <property type="protein sequence ID" value="KAF7286107.1"/>
    <property type="molecule type" value="Genomic_DNA"/>
</dbReference>
<comment type="caution">
    <text evidence="1">The sequence shown here is derived from an EMBL/GenBank/DDBJ whole genome shotgun (WGS) entry which is preliminary data.</text>
</comment>
<evidence type="ECO:0000313" key="2">
    <source>
        <dbReference type="Proteomes" id="UP000625711"/>
    </source>
</evidence>
<dbReference type="Proteomes" id="UP000625711">
    <property type="component" value="Unassembled WGS sequence"/>
</dbReference>
<sequence length="86" mass="9422">MPFVLRYKLSPAKASVKRFAFVMVATIFPKCVPPGERLNDDVFDQRTGNARKERVGAGKGGDDFSTVQAMDDKTSGSYLIALSFSD</sequence>
<proteinExistence type="predicted"/>
<dbReference type="AlphaFoldDB" id="A0A834J2B5"/>